<organism evidence="1 2">
    <name type="scientific">Papaver somniferum</name>
    <name type="common">Opium poppy</name>
    <dbReference type="NCBI Taxonomy" id="3469"/>
    <lineage>
        <taxon>Eukaryota</taxon>
        <taxon>Viridiplantae</taxon>
        <taxon>Streptophyta</taxon>
        <taxon>Embryophyta</taxon>
        <taxon>Tracheophyta</taxon>
        <taxon>Spermatophyta</taxon>
        <taxon>Magnoliopsida</taxon>
        <taxon>Ranunculales</taxon>
        <taxon>Papaveraceae</taxon>
        <taxon>Papaveroideae</taxon>
        <taxon>Papaver</taxon>
    </lineage>
</organism>
<dbReference type="InterPro" id="IPR053022">
    <property type="entry name" value="Chloroplast_translocon_comp"/>
</dbReference>
<evidence type="ECO:0000313" key="1">
    <source>
        <dbReference type="EMBL" id="RZC59857.1"/>
    </source>
</evidence>
<gene>
    <name evidence="1" type="ORF">C5167_007161</name>
</gene>
<accession>A0A4Y7JGG9</accession>
<dbReference type="PANTHER" id="PTHR34457:SF3">
    <property type="entry name" value="PROTEIN TIC236, CHLOROPLASTIC"/>
    <property type="match status" value="1"/>
</dbReference>
<dbReference type="Gramene" id="RZC59857">
    <property type="protein sequence ID" value="RZC59857"/>
    <property type="gene ID" value="C5167_007161"/>
</dbReference>
<dbReference type="AlphaFoldDB" id="A0A4Y7JGG9"/>
<proteinExistence type="predicted"/>
<reference evidence="1 2" key="1">
    <citation type="journal article" date="2018" name="Science">
        <title>The opium poppy genome and morphinan production.</title>
        <authorList>
            <person name="Guo L."/>
            <person name="Winzer T."/>
            <person name="Yang X."/>
            <person name="Li Y."/>
            <person name="Ning Z."/>
            <person name="He Z."/>
            <person name="Teodor R."/>
            <person name="Lu Y."/>
            <person name="Bowser T.A."/>
            <person name="Graham I.A."/>
            <person name="Ye K."/>
        </authorList>
    </citation>
    <scope>NUCLEOTIDE SEQUENCE [LARGE SCALE GENOMIC DNA]</scope>
    <source>
        <strain evidence="2">cv. HN1</strain>
        <tissue evidence="1">Leaves</tissue>
    </source>
</reference>
<feature type="non-terminal residue" evidence="1">
    <location>
        <position position="364"/>
    </location>
</feature>
<keyword evidence="2" id="KW-1185">Reference proteome</keyword>
<dbReference type="PANTHER" id="PTHR34457">
    <property type="entry name" value="EMBRYO DEFECTIVE 2410"/>
    <property type="match status" value="1"/>
</dbReference>
<dbReference type="EMBL" id="CM010718">
    <property type="protein sequence ID" value="RZC59857.1"/>
    <property type="molecule type" value="Genomic_DNA"/>
</dbReference>
<dbReference type="Proteomes" id="UP000316621">
    <property type="component" value="Chromosome 4"/>
</dbReference>
<protein>
    <submittedName>
        <fullName evidence="1">Uncharacterized protein</fullName>
    </submittedName>
</protein>
<name>A0A4Y7JGG9_PAPSO</name>
<sequence>MRCSLVLDAAKVFEIYLRITAFDTPLGELVSFWITGILVLHRVSYHLPSSVVFAVFSMEGYFLYYIAYEEYADVSSRWQCTPTLQQVAALFKGKGDDTAMDVNFSGNLSFDKVMHRYLPGEIQLIPLKIPELKGDTKLSGALLRQRFDIKWAAPKAEGSFTDAWGYYYFLDILLSIRYQLLSTYIRKFKHLTLKKTGCPAASDENTSTQMMDDAEETGLVGEVKHLPLDELELASLRGTIQREGHGMLSVLHPRFSGLLGEALDVAARWSGDVITIENTVLEQANSPYELQGEYVLPGPGRHPTGKERSGLWERAMAGHLVSIISSMGRWRMRLEVPGAEASDMLPLARLLSRRTDPAVLSRSK</sequence>
<evidence type="ECO:0000313" key="2">
    <source>
        <dbReference type="Proteomes" id="UP000316621"/>
    </source>
</evidence>